<evidence type="ECO:0000313" key="2">
    <source>
        <dbReference type="Proteomes" id="UP000655420"/>
    </source>
</evidence>
<reference evidence="1" key="1">
    <citation type="submission" date="2020-12" db="EMBL/GenBank/DDBJ databases">
        <title>Bacterial taxonomy.</title>
        <authorList>
            <person name="Pan X."/>
        </authorList>
    </citation>
    <scope>NUCLEOTIDE SEQUENCE</scope>
    <source>
        <strain evidence="1">M0105</strain>
    </source>
</reference>
<accession>A0A8J7M9N2</accession>
<dbReference type="Gene3D" id="3.40.50.12580">
    <property type="match status" value="1"/>
</dbReference>
<dbReference type="AlphaFoldDB" id="A0A8J7M9N2"/>
<dbReference type="EMBL" id="JAEHHL010000008">
    <property type="protein sequence ID" value="MBK0400278.1"/>
    <property type="molecule type" value="Genomic_DNA"/>
</dbReference>
<gene>
    <name evidence="1" type="ORF">H0I76_13850</name>
</gene>
<evidence type="ECO:0008006" key="3">
    <source>
        <dbReference type="Google" id="ProtNLM"/>
    </source>
</evidence>
<evidence type="ECO:0000313" key="1">
    <source>
        <dbReference type="EMBL" id="MBK0400278.1"/>
    </source>
</evidence>
<keyword evidence="2" id="KW-1185">Reference proteome</keyword>
<protein>
    <recommendedName>
        <fullName evidence="3">Glycerophosphotransferase</fullName>
    </recommendedName>
</protein>
<name>A0A8J7M9N2_9RHOB</name>
<comment type="caution">
    <text evidence="1">The sequence shown here is derived from an EMBL/GenBank/DDBJ whole genome shotgun (WGS) entry which is preliminary data.</text>
</comment>
<dbReference type="RefSeq" id="WP_200610860.1">
    <property type="nucleotide sequence ID" value="NZ_JAEHHL010000008.1"/>
</dbReference>
<organism evidence="1 2">
    <name type="scientific">Thermohalobaculum xanthum</name>
    <dbReference type="NCBI Taxonomy" id="2753746"/>
    <lineage>
        <taxon>Bacteria</taxon>
        <taxon>Pseudomonadati</taxon>
        <taxon>Pseudomonadota</taxon>
        <taxon>Alphaproteobacteria</taxon>
        <taxon>Rhodobacterales</taxon>
        <taxon>Paracoccaceae</taxon>
        <taxon>Thermohalobaculum</taxon>
    </lineage>
</organism>
<proteinExistence type="predicted"/>
<dbReference type="Proteomes" id="UP000655420">
    <property type="component" value="Unassembled WGS sequence"/>
</dbReference>
<dbReference type="InterPro" id="IPR043148">
    <property type="entry name" value="TagF_C"/>
</dbReference>
<sequence>MQIGILLNHYEPHQVPHVVPYGFALSRLKPDWSVRILCSTRAEAEFAAEIGARYPGHSARIERIGAPLWAEAIDPVARHVAFTRKLAVQKANRALFATFDALIVPELTSLGLRDDPRLSAVKLIFTGHGAGDGYNNNVGMFDPRIDRFDMVLLQGRRIAAELTGLGRFENTPYAIAGYPKFEIGDMDDKRPRLFTNDRPVVLYNPTQTPAATSWRKFGIEILDFFDKSEDYNLIFAPHVLLFKRALSRGARLPRRYRSGPHMRIDLGSRASVDLSYLMAADIYLGDLSSQIYEFINWPRPCVFLNAHDFDWQENPAFRSWRFGPVIDRAHDLGAALAGARERFDAEFRPVQEAARDDAFLRGPEPASARGARAIATFMETGELGPEWH</sequence>